<dbReference type="Proteomes" id="UP001151760">
    <property type="component" value="Unassembled WGS sequence"/>
</dbReference>
<sequence>MDSESKLSARKSSDILFRSPLLHIFIAENPLSAVAVETGSEIVLSLDLVQLKTYWPSPVSNLQIHHLPITLFVLTSWRHLWDPSAIAFPKILTMSTNEQTPLSQPTSIVRNTLGKEQVLQDQGMPIFDKAQREYCKKNYHQILPIIAKKVHQEKVQEEKIKAEKARLNFKETSQHSESRTLNRRRDLKERLGPRHARSMSRSPESRRGSAGDKEKSVSAHSRGSSHQSHHRDTESCYQSSRSRETKFASEKHHNKRASSRRTEALSESKVAQDDIGSQNQRSKSQALRTTCPNYGEDPEDHLKIFQATAKTERWAMPTWYHMFNSTLTGNARQKKYIKHPVEIHNIKQRDRESTKEFVRRYKLECRDVKGALECIKIAGFMHEITNPELIKRLHDKIPNLVDEMMRITTTFLRGEVAASNRERKKSFPSWKQQEAGHKQNFKKGGFRNQQRTERKQDRFTLLTKTPKEIPALDKGKFKPPPPMTTPVEKRNASKFCEFHGEVGHTTDECMHLKRQIEEMLKAEKLSNYVVNKICKLVVPVWKRINRIANSIKTELQVLVAA</sequence>
<feature type="compositionally biased region" description="Basic and acidic residues" evidence="1">
    <location>
        <begin position="203"/>
        <end position="217"/>
    </location>
</feature>
<evidence type="ECO:0008006" key="4">
    <source>
        <dbReference type="Google" id="ProtNLM"/>
    </source>
</evidence>
<evidence type="ECO:0000313" key="2">
    <source>
        <dbReference type="EMBL" id="GJT29069.1"/>
    </source>
</evidence>
<reference evidence="2" key="2">
    <citation type="submission" date="2022-01" db="EMBL/GenBank/DDBJ databases">
        <authorList>
            <person name="Yamashiro T."/>
            <person name="Shiraishi A."/>
            <person name="Satake H."/>
            <person name="Nakayama K."/>
        </authorList>
    </citation>
    <scope>NUCLEOTIDE SEQUENCE</scope>
</reference>
<feature type="compositionally biased region" description="Basic and acidic residues" evidence="1">
    <location>
        <begin position="241"/>
        <end position="251"/>
    </location>
</feature>
<feature type="compositionally biased region" description="Polar residues" evidence="1">
    <location>
        <begin position="275"/>
        <end position="292"/>
    </location>
</feature>
<name>A0ABQ5CW13_9ASTR</name>
<reference evidence="2" key="1">
    <citation type="journal article" date="2022" name="Int. J. Mol. Sci.">
        <title>Draft Genome of Tanacetum Coccineum: Genomic Comparison of Closely Related Tanacetum-Family Plants.</title>
        <authorList>
            <person name="Yamashiro T."/>
            <person name="Shiraishi A."/>
            <person name="Nakayama K."/>
            <person name="Satake H."/>
        </authorList>
    </citation>
    <scope>NUCLEOTIDE SEQUENCE</scope>
</reference>
<feature type="region of interest" description="Disordered" evidence="1">
    <location>
        <begin position="166"/>
        <end position="295"/>
    </location>
</feature>
<comment type="caution">
    <text evidence="2">The sequence shown here is derived from an EMBL/GenBank/DDBJ whole genome shotgun (WGS) entry which is preliminary data.</text>
</comment>
<keyword evidence="3" id="KW-1185">Reference proteome</keyword>
<dbReference type="EMBL" id="BQNB010014512">
    <property type="protein sequence ID" value="GJT29069.1"/>
    <property type="molecule type" value="Genomic_DNA"/>
</dbReference>
<feature type="compositionally biased region" description="Basic and acidic residues" evidence="1">
    <location>
        <begin position="166"/>
        <end position="192"/>
    </location>
</feature>
<gene>
    <name evidence="2" type="ORF">Tco_0909344</name>
</gene>
<proteinExistence type="predicted"/>
<evidence type="ECO:0000256" key="1">
    <source>
        <dbReference type="SAM" id="MobiDB-lite"/>
    </source>
</evidence>
<dbReference type="PANTHER" id="PTHR33223:SF11">
    <property type="entry name" value="ELEMENT PROTEIN, PUTATIVE-RELATED"/>
    <property type="match status" value="1"/>
</dbReference>
<feature type="compositionally biased region" description="Basic and acidic residues" evidence="1">
    <location>
        <begin position="260"/>
        <end position="272"/>
    </location>
</feature>
<feature type="region of interest" description="Disordered" evidence="1">
    <location>
        <begin position="418"/>
        <end position="459"/>
    </location>
</feature>
<protein>
    <recommendedName>
        <fullName evidence="4">Reverse transcriptase domain-containing protein</fullName>
    </recommendedName>
</protein>
<dbReference type="PANTHER" id="PTHR33223">
    <property type="entry name" value="CCHC-TYPE DOMAIN-CONTAINING PROTEIN"/>
    <property type="match status" value="1"/>
</dbReference>
<accession>A0ABQ5CW13</accession>
<organism evidence="2 3">
    <name type="scientific">Tanacetum coccineum</name>
    <dbReference type="NCBI Taxonomy" id="301880"/>
    <lineage>
        <taxon>Eukaryota</taxon>
        <taxon>Viridiplantae</taxon>
        <taxon>Streptophyta</taxon>
        <taxon>Embryophyta</taxon>
        <taxon>Tracheophyta</taxon>
        <taxon>Spermatophyta</taxon>
        <taxon>Magnoliopsida</taxon>
        <taxon>eudicotyledons</taxon>
        <taxon>Gunneridae</taxon>
        <taxon>Pentapetalae</taxon>
        <taxon>asterids</taxon>
        <taxon>campanulids</taxon>
        <taxon>Asterales</taxon>
        <taxon>Asteraceae</taxon>
        <taxon>Asteroideae</taxon>
        <taxon>Anthemideae</taxon>
        <taxon>Anthemidinae</taxon>
        <taxon>Tanacetum</taxon>
    </lineage>
</organism>
<evidence type="ECO:0000313" key="3">
    <source>
        <dbReference type="Proteomes" id="UP001151760"/>
    </source>
</evidence>